<gene>
    <name evidence="2" type="ORF">EV678_2443</name>
</gene>
<accession>A0ABY0IPD0</accession>
<dbReference type="Proteomes" id="UP000292136">
    <property type="component" value="Unassembled WGS sequence"/>
</dbReference>
<evidence type="ECO:0000259" key="1">
    <source>
        <dbReference type="PROSITE" id="PS50404"/>
    </source>
</evidence>
<evidence type="ECO:0000313" key="3">
    <source>
        <dbReference type="Proteomes" id="UP000292136"/>
    </source>
</evidence>
<dbReference type="PROSITE" id="PS50404">
    <property type="entry name" value="GST_NTER"/>
    <property type="match status" value="1"/>
</dbReference>
<keyword evidence="3" id="KW-1185">Reference proteome</keyword>
<dbReference type="Pfam" id="PF13410">
    <property type="entry name" value="GST_C_2"/>
    <property type="match status" value="1"/>
</dbReference>
<proteinExistence type="predicted"/>
<dbReference type="Pfam" id="PF13409">
    <property type="entry name" value="GST_N_2"/>
    <property type="match status" value="1"/>
</dbReference>
<dbReference type="SFLD" id="SFLDS00019">
    <property type="entry name" value="Glutathione_Transferase_(cytos"/>
    <property type="match status" value="1"/>
</dbReference>
<dbReference type="PANTHER" id="PTHR42673">
    <property type="entry name" value="MALEYLACETOACETATE ISOMERASE"/>
    <property type="match status" value="1"/>
</dbReference>
<dbReference type="InterPro" id="IPR004045">
    <property type="entry name" value="Glutathione_S-Trfase_N"/>
</dbReference>
<dbReference type="SFLD" id="SFLDG00358">
    <property type="entry name" value="Main_(cytGST)"/>
    <property type="match status" value="1"/>
</dbReference>
<feature type="domain" description="GST N-terminal" evidence="1">
    <location>
        <begin position="2"/>
        <end position="82"/>
    </location>
</feature>
<dbReference type="Gene3D" id="3.40.30.10">
    <property type="entry name" value="Glutaredoxin"/>
    <property type="match status" value="1"/>
</dbReference>
<dbReference type="EMBL" id="SHKM01000002">
    <property type="protein sequence ID" value="RZT76565.1"/>
    <property type="molecule type" value="Genomic_DNA"/>
</dbReference>
<protein>
    <submittedName>
        <fullName evidence="2">Glutathione S-transferase</fullName>
    </submittedName>
</protein>
<dbReference type="CDD" id="cd03194">
    <property type="entry name" value="GST_C_3"/>
    <property type="match status" value="1"/>
</dbReference>
<dbReference type="InterPro" id="IPR036282">
    <property type="entry name" value="Glutathione-S-Trfase_C_sf"/>
</dbReference>
<dbReference type="Gene3D" id="1.20.1050.10">
    <property type="match status" value="1"/>
</dbReference>
<dbReference type="CDD" id="cd03043">
    <property type="entry name" value="GST_N_1"/>
    <property type="match status" value="1"/>
</dbReference>
<evidence type="ECO:0000313" key="2">
    <source>
        <dbReference type="EMBL" id="RZT76565.1"/>
    </source>
</evidence>
<reference evidence="2 3" key="1">
    <citation type="submission" date="2019-02" db="EMBL/GenBank/DDBJ databases">
        <title>Genomic Encyclopedia of Type Strains, Phase IV (KMG-IV): sequencing the most valuable type-strain genomes for metagenomic binning, comparative biology and taxonomic classification.</title>
        <authorList>
            <person name="Goeker M."/>
        </authorList>
    </citation>
    <scope>NUCLEOTIDE SEQUENCE [LARGE SCALE GENOMIC DNA]</scope>
    <source>
        <strain evidence="2 3">DSM 21223</strain>
    </source>
</reference>
<dbReference type="InterPro" id="IPR040079">
    <property type="entry name" value="Glutathione_S-Trfase"/>
</dbReference>
<dbReference type="SUPFAM" id="SSF52833">
    <property type="entry name" value="Thioredoxin-like"/>
    <property type="match status" value="1"/>
</dbReference>
<dbReference type="InterPro" id="IPR036249">
    <property type="entry name" value="Thioredoxin-like_sf"/>
</dbReference>
<dbReference type="SUPFAM" id="SSF47616">
    <property type="entry name" value="GST C-terminal domain-like"/>
    <property type="match status" value="1"/>
</dbReference>
<name>A0ABY0IPD0_9RHOO</name>
<organism evidence="2 3">
    <name type="scientific">Azospira oryzae</name>
    <dbReference type="NCBI Taxonomy" id="146939"/>
    <lineage>
        <taxon>Bacteria</taxon>
        <taxon>Pseudomonadati</taxon>
        <taxon>Pseudomonadota</taxon>
        <taxon>Betaproteobacteria</taxon>
        <taxon>Rhodocyclales</taxon>
        <taxon>Rhodocyclaceae</taxon>
        <taxon>Azospira</taxon>
    </lineage>
</organism>
<sequence>MLQLVIGNKNFSSWSLRPWLLLKQAGLPFREIPVRLRQADTKAQILAHSPSGKVPALIDGDLTVWDSLAICEYLAEKASLNHVDLWPADPKARAEARSVSAEMHSGFAALRQQMSMEVAASRPGEGQTPEVLADIARIAALWTSCRERFAAAGPFLFGDFSVADAMYAPVAFRFHTYGVELPPLAAAYRDTLLALPAMQEWAAGARAEVGA</sequence>
<dbReference type="PANTHER" id="PTHR42673:SF4">
    <property type="entry name" value="MALEYLACETOACETATE ISOMERASE"/>
    <property type="match status" value="1"/>
</dbReference>
<comment type="caution">
    <text evidence="2">The sequence shown here is derived from an EMBL/GenBank/DDBJ whole genome shotgun (WGS) entry which is preliminary data.</text>
</comment>